<proteinExistence type="predicted"/>
<dbReference type="InterPro" id="IPR018998">
    <property type="entry name" value="EndoU_C"/>
</dbReference>
<gene>
    <name evidence="4" type="ORF">ANCDUO_22167</name>
</gene>
<feature type="region of interest" description="Disordered" evidence="2">
    <location>
        <begin position="13"/>
        <end position="45"/>
    </location>
</feature>
<evidence type="ECO:0000256" key="2">
    <source>
        <dbReference type="SAM" id="MobiDB-lite"/>
    </source>
</evidence>
<dbReference type="GO" id="GO:0004521">
    <property type="term" value="F:RNA endonuclease activity"/>
    <property type="evidence" value="ECO:0007669"/>
    <property type="project" value="InterPro"/>
</dbReference>
<feature type="domain" description="EndoU" evidence="3">
    <location>
        <begin position="1"/>
        <end position="91"/>
    </location>
</feature>
<feature type="compositionally biased region" description="Polar residues" evidence="2">
    <location>
        <begin position="23"/>
        <end position="36"/>
    </location>
</feature>
<dbReference type="OrthoDB" id="430326at2759"/>
<reference evidence="4 5" key="1">
    <citation type="submission" date="2013-12" db="EMBL/GenBank/DDBJ databases">
        <title>Draft genome of the parsitic nematode Ancylostoma duodenale.</title>
        <authorList>
            <person name="Mitreva M."/>
        </authorList>
    </citation>
    <scope>NUCLEOTIDE SEQUENCE [LARGE SCALE GENOMIC DNA]</scope>
    <source>
        <strain evidence="4 5">Zhejiang</strain>
    </source>
</reference>
<accession>A0A0C2BUZ6</accession>
<sequence>FNVQNNELREISKKLRETDDNKATNQIRYPSTTRDTPNPRVDPSLLKKPSFSQFIAMMDNFNRQTGVAEPRVSVQEKKALLVKITVEESNT</sequence>
<evidence type="ECO:0000259" key="3">
    <source>
        <dbReference type="PROSITE" id="PS51959"/>
    </source>
</evidence>
<dbReference type="PROSITE" id="PS51959">
    <property type="entry name" value="ENDOU"/>
    <property type="match status" value="1"/>
</dbReference>
<protein>
    <recommendedName>
        <fullName evidence="3">EndoU domain-containing protein</fullName>
    </recommendedName>
</protein>
<keyword evidence="1" id="KW-0378">Hydrolase</keyword>
<feature type="compositionally biased region" description="Basic and acidic residues" evidence="2">
    <location>
        <begin position="13"/>
        <end position="22"/>
    </location>
</feature>
<dbReference type="EMBL" id="KN766141">
    <property type="protein sequence ID" value="KIH47768.1"/>
    <property type="molecule type" value="Genomic_DNA"/>
</dbReference>
<dbReference type="AlphaFoldDB" id="A0A0C2BUZ6"/>
<keyword evidence="5" id="KW-1185">Reference proteome</keyword>
<evidence type="ECO:0000256" key="1">
    <source>
        <dbReference type="ARBA" id="ARBA00022801"/>
    </source>
</evidence>
<evidence type="ECO:0000313" key="5">
    <source>
        <dbReference type="Proteomes" id="UP000054047"/>
    </source>
</evidence>
<dbReference type="GO" id="GO:0016787">
    <property type="term" value="F:hydrolase activity"/>
    <property type="evidence" value="ECO:0007669"/>
    <property type="project" value="UniProtKB-KW"/>
</dbReference>
<organism evidence="4 5">
    <name type="scientific">Ancylostoma duodenale</name>
    <dbReference type="NCBI Taxonomy" id="51022"/>
    <lineage>
        <taxon>Eukaryota</taxon>
        <taxon>Metazoa</taxon>
        <taxon>Ecdysozoa</taxon>
        <taxon>Nematoda</taxon>
        <taxon>Chromadorea</taxon>
        <taxon>Rhabditida</taxon>
        <taxon>Rhabditina</taxon>
        <taxon>Rhabditomorpha</taxon>
        <taxon>Strongyloidea</taxon>
        <taxon>Ancylostomatidae</taxon>
        <taxon>Ancylostomatinae</taxon>
        <taxon>Ancylostoma</taxon>
    </lineage>
</organism>
<dbReference type="InterPro" id="IPR037227">
    <property type="entry name" value="EndoU-like"/>
</dbReference>
<evidence type="ECO:0000313" key="4">
    <source>
        <dbReference type="EMBL" id="KIH47768.1"/>
    </source>
</evidence>
<feature type="non-terminal residue" evidence="4">
    <location>
        <position position="1"/>
    </location>
</feature>
<dbReference type="SUPFAM" id="SSF142877">
    <property type="entry name" value="EndoU-like"/>
    <property type="match status" value="1"/>
</dbReference>
<name>A0A0C2BUZ6_9BILA</name>
<dbReference type="Proteomes" id="UP000054047">
    <property type="component" value="Unassembled WGS sequence"/>
</dbReference>